<accession>A0A6J5ZTP7</accession>
<organism evidence="3">
    <name type="scientific">freshwater metagenome</name>
    <dbReference type="NCBI Taxonomy" id="449393"/>
    <lineage>
        <taxon>unclassified sequences</taxon>
        <taxon>metagenomes</taxon>
        <taxon>ecological metagenomes</taxon>
    </lineage>
</organism>
<feature type="domain" description="AMP-binding enzyme C-terminal" evidence="2">
    <location>
        <begin position="341"/>
        <end position="415"/>
    </location>
</feature>
<dbReference type="Gene3D" id="3.40.50.980">
    <property type="match status" value="1"/>
</dbReference>
<dbReference type="Pfam" id="PF00501">
    <property type="entry name" value="AMP-binding"/>
    <property type="match status" value="2"/>
</dbReference>
<sequence>MLVDAWLTRAAAATPHAPAVNNLSYAELLRESSRAARQLSALGVQPGDRVGIVLVPGVEFVIALHGVLLLGAVAVPVDPASAAPQIAERTRGARTVIDGPLTGHEDPAAVLVEKHDLDAVAVVIFSSGSTGAGKAVELTYGNFWWSAAGSAVALGLNPSERWLCCLPLSHVGGLSIVIRSAIYGTEAVVHERFDSERVLTALQSPDGPTIVSLVPTTLNRLLEAGLANATSLRWVLLGGGPISDQLLQAASSASIPVAPSYGMSEACSQIFTRGAPLFCTRVELGEDDEILVSGPTVAPQCRPTLHTGDLGRLADSGALEVVGRLSDLIISGGENVSPETVEAVVALHPAVADVAVVGRADEEWGQKVTAVVVLEPEMTLSAEDLNEFCSSRLSPHERPKAVEVRDSLGRSAAGKLRRRDL</sequence>
<proteinExistence type="predicted"/>
<dbReference type="PANTHER" id="PTHR43201">
    <property type="entry name" value="ACYL-COA SYNTHETASE"/>
    <property type="match status" value="1"/>
</dbReference>
<dbReference type="Gene3D" id="3.40.50.12780">
    <property type="entry name" value="N-terminal domain of ligase-like"/>
    <property type="match status" value="1"/>
</dbReference>
<gene>
    <name evidence="3" type="ORF">UFOPK3522_00986</name>
</gene>
<feature type="domain" description="AMP-dependent synthetase/ligase" evidence="1">
    <location>
        <begin position="111"/>
        <end position="272"/>
    </location>
</feature>
<dbReference type="InterPro" id="IPR000873">
    <property type="entry name" value="AMP-dep_synth/lig_dom"/>
</dbReference>
<dbReference type="AlphaFoldDB" id="A0A6J5ZTP7"/>
<dbReference type="PANTHER" id="PTHR43201:SF32">
    <property type="entry name" value="2-SUCCINYLBENZOATE--COA LIGASE, CHLOROPLASTIC_PEROXISOMAL"/>
    <property type="match status" value="1"/>
</dbReference>
<dbReference type="SUPFAM" id="SSF56801">
    <property type="entry name" value="Acetyl-CoA synthetase-like"/>
    <property type="match status" value="1"/>
</dbReference>
<dbReference type="InterPro" id="IPR045851">
    <property type="entry name" value="AMP-bd_C_sf"/>
</dbReference>
<evidence type="ECO:0000259" key="1">
    <source>
        <dbReference type="Pfam" id="PF00501"/>
    </source>
</evidence>
<name>A0A6J5ZTP7_9ZZZZ</name>
<dbReference type="EMBL" id="CAESAO010000082">
    <property type="protein sequence ID" value="CAB4344702.1"/>
    <property type="molecule type" value="Genomic_DNA"/>
</dbReference>
<evidence type="ECO:0000259" key="2">
    <source>
        <dbReference type="Pfam" id="PF13193"/>
    </source>
</evidence>
<feature type="domain" description="AMP-dependent synthetase/ligase" evidence="1">
    <location>
        <begin position="8"/>
        <end position="91"/>
    </location>
</feature>
<dbReference type="InterPro" id="IPR042099">
    <property type="entry name" value="ANL_N_sf"/>
</dbReference>
<protein>
    <submittedName>
        <fullName evidence="3">Unannotated protein</fullName>
    </submittedName>
</protein>
<dbReference type="Pfam" id="PF13193">
    <property type="entry name" value="AMP-binding_C"/>
    <property type="match status" value="1"/>
</dbReference>
<dbReference type="GO" id="GO:0031956">
    <property type="term" value="F:medium-chain fatty acid-CoA ligase activity"/>
    <property type="evidence" value="ECO:0007669"/>
    <property type="project" value="TreeGrafter"/>
</dbReference>
<evidence type="ECO:0000313" key="3">
    <source>
        <dbReference type="EMBL" id="CAB4344702.1"/>
    </source>
</evidence>
<dbReference type="Gene3D" id="3.30.300.30">
    <property type="match status" value="1"/>
</dbReference>
<reference evidence="3" key="1">
    <citation type="submission" date="2020-05" db="EMBL/GenBank/DDBJ databases">
        <authorList>
            <person name="Chiriac C."/>
            <person name="Salcher M."/>
            <person name="Ghai R."/>
            <person name="Kavagutti S V."/>
        </authorList>
    </citation>
    <scope>NUCLEOTIDE SEQUENCE</scope>
</reference>
<dbReference type="GO" id="GO:0006631">
    <property type="term" value="P:fatty acid metabolic process"/>
    <property type="evidence" value="ECO:0007669"/>
    <property type="project" value="TreeGrafter"/>
</dbReference>
<dbReference type="InterPro" id="IPR025110">
    <property type="entry name" value="AMP-bd_C"/>
</dbReference>